<dbReference type="InterPro" id="IPR015915">
    <property type="entry name" value="Kelch-typ_b-propeller"/>
</dbReference>
<comment type="caution">
    <text evidence="1">The sequence shown here is derived from an EMBL/GenBank/DDBJ whole genome shotgun (WGS) entry which is preliminary data.</text>
</comment>
<gene>
    <name evidence="1" type="ORF">BSTOLATCC_MIC47862</name>
</gene>
<accession>A0AAU9JMC8</accession>
<dbReference type="Proteomes" id="UP001162131">
    <property type="component" value="Unassembled WGS sequence"/>
</dbReference>
<name>A0AAU9JMC8_9CILI</name>
<evidence type="ECO:0000313" key="2">
    <source>
        <dbReference type="Proteomes" id="UP001162131"/>
    </source>
</evidence>
<sequence>MGCKLFKPSKTKNSSIDPFYYLDRKRQRLLYIHQDKIIASQFLSSIIFPPDSAVCYLNESCILVAGGTDGSSFSTNFILINALRMKIKFLASLPVGVKEGSLYIYENWVYYVGGVSHAILDSRSVQEEAAPLMRFDLEKNRWEYFVGPDIQEFMKRKMQNIGENDEEFDPSENNLYKFDLDQFTLRDLFLPGTFMSNHKIYFIGGYIMDNIGKLIPNSQIFSLNLRGDKLRLAVEPFTAPFNVIKPICSSGNQHIIITGGFDPNTEQPSPLNFTLSLNKSYIKFTPLDVLPINLLESCCPIYKNDTIIFPNFPIVPIRRKLKKNWEIFDAGKNKKHNFMVTADLIKCVNKKGENDNPPIRRIRRMAIPIGVFKSKEEGFEFLKKMDESKSMIADDEINIDIDEVETNCREESSPTNNSKQAESFSICNKSTPINEKNLLITNVEGQPKKIVIKSKEKEKYHSAHKNFIIYE</sequence>
<organism evidence="1 2">
    <name type="scientific">Blepharisma stoltei</name>
    <dbReference type="NCBI Taxonomy" id="1481888"/>
    <lineage>
        <taxon>Eukaryota</taxon>
        <taxon>Sar</taxon>
        <taxon>Alveolata</taxon>
        <taxon>Ciliophora</taxon>
        <taxon>Postciliodesmatophora</taxon>
        <taxon>Heterotrichea</taxon>
        <taxon>Heterotrichida</taxon>
        <taxon>Blepharismidae</taxon>
        <taxon>Blepharisma</taxon>
    </lineage>
</organism>
<dbReference type="SUPFAM" id="SSF117281">
    <property type="entry name" value="Kelch motif"/>
    <property type="match status" value="1"/>
</dbReference>
<proteinExistence type="predicted"/>
<dbReference type="AlphaFoldDB" id="A0AAU9JMC8"/>
<reference evidence="1" key="1">
    <citation type="submission" date="2021-09" db="EMBL/GenBank/DDBJ databases">
        <authorList>
            <consortium name="AG Swart"/>
            <person name="Singh M."/>
            <person name="Singh A."/>
            <person name="Seah K."/>
            <person name="Emmerich C."/>
        </authorList>
    </citation>
    <scope>NUCLEOTIDE SEQUENCE</scope>
    <source>
        <strain evidence="1">ATCC30299</strain>
    </source>
</reference>
<dbReference type="EMBL" id="CAJZBQ010000047">
    <property type="protein sequence ID" value="CAG9329026.1"/>
    <property type="molecule type" value="Genomic_DNA"/>
</dbReference>
<dbReference type="Gene3D" id="2.120.10.80">
    <property type="entry name" value="Kelch-type beta propeller"/>
    <property type="match status" value="1"/>
</dbReference>
<keyword evidence="2" id="KW-1185">Reference proteome</keyword>
<evidence type="ECO:0000313" key="1">
    <source>
        <dbReference type="EMBL" id="CAG9329026.1"/>
    </source>
</evidence>
<evidence type="ECO:0008006" key="3">
    <source>
        <dbReference type="Google" id="ProtNLM"/>
    </source>
</evidence>
<protein>
    <recommendedName>
        <fullName evidence="3">Kelch motif family protein</fullName>
    </recommendedName>
</protein>